<dbReference type="EMBL" id="CP139558">
    <property type="protein sequence ID" value="WPU95219.1"/>
    <property type="molecule type" value="Genomic_DNA"/>
</dbReference>
<evidence type="ECO:0000313" key="1">
    <source>
        <dbReference type="EMBL" id="WPU95219.1"/>
    </source>
</evidence>
<evidence type="ECO:0000313" key="2">
    <source>
        <dbReference type="Proteomes" id="UP001324380"/>
    </source>
</evidence>
<keyword evidence="2" id="KW-1185">Reference proteome</keyword>
<organism evidence="1 2">
    <name type="scientific">Mucilaginibacter sabulilitoris</name>
    <dbReference type="NCBI Taxonomy" id="1173583"/>
    <lineage>
        <taxon>Bacteria</taxon>
        <taxon>Pseudomonadati</taxon>
        <taxon>Bacteroidota</taxon>
        <taxon>Sphingobacteriia</taxon>
        <taxon>Sphingobacteriales</taxon>
        <taxon>Sphingobacteriaceae</taxon>
        <taxon>Mucilaginibacter</taxon>
    </lineage>
</organism>
<gene>
    <name evidence="1" type="ORF">SNE25_06740</name>
</gene>
<accession>A0ABZ0TPZ0</accession>
<proteinExistence type="predicted"/>
<dbReference type="RefSeq" id="WP_321564331.1">
    <property type="nucleotide sequence ID" value="NZ_CP139558.1"/>
</dbReference>
<reference evidence="1 2" key="1">
    <citation type="submission" date="2023-11" db="EMBL/GenBank/DDBJ databases">
        <title>Analysis of the Genomes of Mucilaginibacter gossypii cycad 4 and M. sabulilitoris SNA2: microbes with the potential for plant growth promotion.</title>
        <authorList>
            <person name="Hirsch A.M."/>
            <person name="Humm E."/>
            <person name="Rubbi M."/>
            <person name="Del Vecchio G."/>
            <person name="Ha S.M."/>
            <person name="Pellegrini M."/>
            <person name="Gunsalus R.P."/>
        </authorList>
    </citation>
    <scope>NUCLEOTIDE SEQUENCE [LARGE SCALE GENOMIC DNA]</scope>
    <source>
        <strain evidence="1 2">SNA2</strain>
    </source>
</reference>
<name>A0ABZ0TPZ0_9SPHI</name>
<protein>
    <submittedName>
        <fullName evidence="1">Uncharacterized protein</fullName>
    </submittedName>
</protein>
<dbReference type="Proteomes" id="UP001324380">
    <property type="component" value="Chromosome"/>
</dbReference>
<sequence length="521" mass="60698">MIFLSSQPDDFYFLWQLQLQLFNFRSLGIPDADIHILLGYDVEKGLAADFEQFIVDNPFVNIHAYPDTRKSKFYAPSIRWHIIAKHLKKFPGLQKVAIFHHDSDIVFKSLPDFDLLSQDDTWYAADSRSYLDSSYIKNTAGEEVFDEMCRIVGVNRELVESDDKNAGGAQYLLKQVSLEFLIKMEDDSEKMYKLLTSENQKRMGFCGRKGNNALIQAWCADMWVIWWSAIYFKKRFLIHKELDFAWADSSIEALNYCKTLHYTGSVDKKKLQIFRKGDFVNYTPFNQDLSRIDQNTCSYFLRCVLEDYVRSNRSKRHDLMDVTFLITIDSMTSNHLEEIYAVTRYLIGNFHTRIVIRELCQTAKIDIGKLPNEVIYEVVSKDGNLNLIGHLNQMIGSARTPYVAVWSAEVIIPVRQIMESILHLRNNKYSYVKPYSKVGLKVDMILKEMFVKIQDVNLFEENKNKMREIPPGNNWDAVFINKSVDQNYATQFDPEGIIENTRRAPMKSIEGHIFYLDNFAS</sequence>